<comment type="caution">
    <text evidence="5">Lacks conserved residue(s) required for the propagation of feature annotation.</text>
</comment>
<evidence type="ECO:0000256" key="2">
    <source>
        <dbReference type="ARBA" id="ARBA00022536"/>
    </source>
</evidence>
<evidence type="ECO:0000256" key="1">
    <source>
        <dbReference type="ARBA" id="ARBA00022473"/>
    </source>
</evidence>
<evidence type="ECO:0000313" key="9">
    <source>
        <dbReference type="Proteomes" id="UP000274429"/>
    </source>
</evidence>
<gene>
    <name evidence="8" type="ORF">TTAC_LOCUS7642</name>
</gene>
<dbReference type="SMART" id="SM00181">
    <property type="entry name" value="EGF"/>
    <property type="match status" value="2"/>
</dbReference>
<proteinExistence type="predicted"/>
<feature type="domain" description="EGF-like" evidence="7">
    <location>
        <begin position="259"/>
        <end position="304"/>
    </location>
</feature>
<dbReference type="PROSITE" id="PS01186">
    <property type="entry name" value="EGF_2"/>
    <property type="match status" value="1"/>
</dbReference>
<sequence>MEVSALFRFLLMLASISLAVLSQEMVGEVRLSFYFESQDGRLLHGQTCDPWPYTKCDVYLTVCISSQGNGSCDVYFHRTGLWENANVGQAAISFPLKSPVPKILDVAVEVWDEDTSKSPDRIAKFRGNLVVAEMQNTPSAFHMAREEIVFANKARLESYGHIICARFYYGGDCSRRCIPDPERYACDANGYKKCRRGAEISIVPFFFHTGPECHRGYNPCAPEYNTCSSHGTCSPAGDYNVSFQCTCDSEWRGIRCDQRVPPCLVAMLTNRTLCQNGGKCRDLSGNDGTYICDCPSGWWGRHCEKKTAVVYVSFTNILLSPTPFNFECLYAIIDRR</sequence>
<evidence type="ECO:0000256" key="6">
    <source>
        <dbReference type="SAM" id="SignalP"/>
    </source>
</evidence>
<feature type="chain" id="PRO_5043133125" evidence="6">
    <location>
        <begin position="23"/>
        <end position="336"/>
    </location>
</feature>
<dbReference type="AlphaFoldDB" id="A0A0R3X2W5"/>
<dbReference type="InterPro" id="IPR051830">
    <property type="entry name" value="NOTCH_homolog"/>
</dbReference>
<evidence type="ECO:0000313" key="8">
    <source>
        <dbReference type="EMBL" id="VDM32058.1"/>
    </source>
</evidence>
<feature type="disulfide bond" evidence="5">
    <location>
        <begin position="294"/>
        <end position="303"/>
    </location>
</feature>
<feature type="signal peptide" evidence="6">
    <location>
        <begin position="1"/>
        <end position="22"/>
    </location>
</feature>
<evidence type="ECO:0000256" key="5">
    <source>
        <dbReference type="PROSITE-ProRule" id="PRU00076"/>
    </source>
</evidence>
<dbReference type="PANTHER" id="PTHR24033:SF151">
    <property type="entry name" value="NOTCH 2"/>
    <property type="match status" value="1"/>
</dbReference>
<evidence type="ECO:0000259" key="7">
    <source>
        <dbReference type="PROSITE" id="PS50026"/>
    </source>
</evidence>
<name>A0A0R3X2W5_HYDTA</name>
<accession>A0A0R3X2W5</accession>
<dbReference type="GO" id="GO:0016020">
    <property type="term" value="C:membrane"/>
    <property type="evidence" value="ECO:0007669"/>
    <property type="project" value="InterPro"/>
</dbReference>
<keyword evidence="3" id="KW-0677">Repeat</keyword>
<feature type="domain" description="EGF-like" evidence="7">
    <location>
        <begin position="216"/>
        <end position="257"/>
    </location>
</feature>
<feature type="disulfide bond" evidence="5">
    <location>
        <begin position="247"/>
        <end position="256"/>
    </location>
</feature>
<reference evidence="10" key="1">
    <citation type="submission" date="2017-02" db="UniProtKB">
        <authorList>
            <consortium name="WormBaseParasite"/>
        </authorList>
    </citation>
    <scope>IDENTIFICATION</scope>
</reference>
<dbReference type="SMART" id="SM00051">
    <property type="entry name" value="DSL"/>
    <property type="match status" value="1"/>
</dbReference>
<keyword evidence="2 5" id="KW-0245">EGF-like domain</keyword>
<dbReference type="Pfam" id="PF00008">
    <property type="entry name" value="EGF"/>
    <property type="match status" value="1"/>
</dbReference>
<dbReference type="SMART" id="SM00179">
    <property type="entry name" value="EGF_CA"/>
    <property type="match status" value="2"/>
</dbReference>
<dbReference type="CDD" id="cd00054">
    <property type="entry name" value="EGF_CA"/>
    <property type="match status" value="1"/>
</dbReference>
<dbReference type="Gene3D" id="2.10.25.10">
    <property type="entry name" value="Laminin"/>
    <property type="match status" value="1"/>
</dbReference>
<dbReference type="SUPFAM" id="SSF57196">
    <property type="entry name" value="EGF/Laminin"/>
    <property type="match status" value="2"/>
</dbReference>
<dbReference type="EMBL" id="UYWX01020390">
    <property type="protein sequence ID" value="VDM32058.1"/>
    <property type="molecule type" value="Genomic_DNA"/>
</dbReference>
<dbReference type="InterPro" id="IPR001774">
    <property type="entry name" value="DSL"/>
</dbReference>
<evidence type="ECO:0000313" key="10">
    <source>
        <dbReference type="WBParaSite" id="TTAC_0000765701-mRNA-1"/>
    </source>
</evidence>
<dbReference type="GO" id="GO:0005509">
    <property type="term" value="F:calcium ion binding"/>
    <property type="evidence" value="ECO:0007669"/>
    <property type="project" value="InterPro"/>
</dbReference>
<keyword evidence="1" id="KW-0217">Developmental protein</keyword>
<protein>
    <submittedName>
        <fullName evidence="10">Delta-like protein</fullName>
    </submittedName>
</protein>
<evidence type="ECO:0000256" key="4">
    <source>
        <dbReference type="ARBA" id="ARBA00023157"/>
    </source>
</evidence>
<dbReference type="InterPro" id="IPR001881">
    <property type="entry name" value="EGF-like_Ca-bd_dom"/>
</dbReference>
<dbReference type="PROSITE" id="PS00022">
    <property type="entry name" value="EGF_1"/>
    <property type="match status" value="2"/>
</dbReference>
<dbReference type="OrthoDB" id="6258150at2759"/>
<keyword evidence="6" id="KW-0732">Signal</keyword>
<dbReference type="Proteomes" id="UP000274429">
    <property type="component" value="Unassembled WGS sequence"/>
</dbReference>
<dbReference type="STRING" id="6205.A0A0R3X2W5"/>
<dbReference type="WBParaSite" id="TTAC_0000765701-mRNA-1">
    <property type="protein sequence ID" value="TTAC_0000765701-mRNA-1"/>
    <property type="gene ID" value="TTAC_0000765701"/>
</dbReference>
<keyword evidence="9" id="KW-1185">Reference proteome</keyword>
<dbReference type="FunFam" id="2.10.25.10:FF:000118">
    <property type="entry name" value="protein delta homolog 2"/>
    <property type="match status" value="1"/>
</dbReference>
<dbReference type="PROSITE" id="PS50026">
    <property type="entry name" value="EGF_3"/>
    <property type="match status" value="2"/>
</dbReference>
<organism evidence="10">
    <name type="scientific">Hydatigena taeniaeformis</name>
    <name type="common">Feline tapeworm</name>
    <name type="synonym">Taenia taeniaeformis</name>
    <dbReference type="NCBI Taxonomy" id="6205"/>
    <lineage>
        <taxon>Eukaryota</taxon>
        <taxon>Metazoa</taxon>
        <taxon>Spiralia</taxon>
        <taxon>Lophotrochozoa</taxon>
        <taxon>Platyhelminthes</taxon>
        <taxon>Cestoda</taxon>
        <taxon>Eucestoda</taxon>
        <taxon>Cyclophyllidea</taxon>
        <taxon>Taeniidae</taxon>
        <taxon>Hydatigera</taxon>
    </lineage>
</organism>
<dbReference type="InterPro" id="IPR000742">
    <property type="entry name" value="EGF"/>
</dbReference>
<reference evidence="8 9" key="2">
    <citation type="submission" date="2018-11" db="EMBL/GenBank/DDBJ databases">
        <authorList>
            <consortium name="Pathogen Informatics"/>
        </authorList>
    </citation>
    <scope>NUCLEOTIDE SEQUENCE [LARGE SCALE GENOMIC DNA]</scope>
</reference>
<dbReference type="Pfam" id="PF23106">
    <property type="entry name" value="EGF_Teneurin"/>
    <property type="match status" value="1"/>
</dbReference>
<dbReference type="GO" id="GO:0007154">
    <property type="term" value="P:cell communication"/>
    <property type="evidence" value="ECO:0007669"/>
    <property type="project" value="InterPro"/>
</dbReference>
<evidence type="ECO:0000256" key="3">
    <source>
        <dbReference type="ARBA" id="ARBA00022737"/>
    </source>
</evidence>
<keyword evidence="4 5" id="KW-1015">Disulfide bond</keyword>
<dbReference type="PANTHER" id="PTHR24033">
    <property type="entry name" value="EGF-LIKE DOMAIN-CONTAINING PROTEIN"/>
    <property type="match status" value="1"/>
</dbReference>